<reference evidence="2" key="1">
    <citation type="journal article" date="2019" name="Int. J. Syst. Evol. Microbiol.">
        <title>The Global Catalogue of Microorganisms (GCM) 10K type strain sequencing project: providing services to taxonomists for standard genome sequencing and annotation.</title>
        <authorList>
            <consortium name="The Broad Institute Genomics Platform"/>
            <consortium name="The Broad Institute Genome Sequencing Center for Infectious Disease"/>
            <person name="Wu L."/>
            <person name="Ma J."/>
        </authorList>
    </citation>
    <scope>NUCLEOTIDE SEQUENCE [LARGE SCALE GENOMIC DNA]</scope>
    <source>
        <strain evidence="2">KACC 12597</strain>
    </source>
</reference>
<evidence type="ECO:0000313" key="2">
    <source>
        <dbReference type="Proteomes" id="UP001597337"/>
    </source>
</evidence>
<organism evidence="1 2">
    <name type="scientific">Thiorhodococcus fuscus</name>
    <dbReference type="NCBI Taxonomy" id="527200"/>
    <lineage>
        <taxon>Bacteria</taxon>
        <taxon>Pseudomonadati</taxon>
        <taxon>Pseudomonadota</taxon>
        <taxon>Gammaproteobacteria</taxon>
        <taxon>Chromatiales</taxon>
        <taxon>Chromatiaceae</taxon>
        <taxon>Thiorhodococcus</taxon>
    </lineage>
</organism>
<keyword evidence="2" id="KW-1185">Reference proteome</keyword>
<sequence length="83" mass="8753">MKAQKDITRDLVRSLGGPVKVAALIREATSKPITSQAVSQWKAIPNGYRKILADGSGGLHTVESLSPDIFGPILIGQTGKRAA</sequence>
<protein>
    <recommendedName>
        <fullName evidence="3">Helix-turn-helix domain-containing protein</fullName>
    </recommendedName>
</protein>
<proteinExistence type="predicted"/>
<dbReference type="Gene3D" id="1.10.260.40">
    <property type="entry name" value="lambda repressor-like DNA-binding domains"/>
    <property type="match status" value="1"/>
</dbReference>
<evidence type="ECO:0000313" key="1">
    <source>
        <dbReference type="EMBL" id="MFD2112046.1"/>
    </source>
</evidence>
<name>A0ABW4YAD2_9GAMM</name>
<dbReference type="RefSeq" id="WP_386025994.1">
    <property type="nucleotide sequence ID" value="NZ_JBHUHX010000018.1"/>
</dbReference>
<dbReference type="EMBL" id="JBHUHX010000018">
    <property type="protein sequence ID" value="MFD2112046.1"/>
    <property type="molecule type" value="Genomic_DNA"/>
</dbReference>
<gene>
    <name evidence="1" type="ORF">ACFSJC_09365</name>
</gene>
<evidence type="ECO:0008006" key="3">
    <source>
        <dbReference type="Google" id="ProtNLM"/>
    </source>
</evidence>
<comment type="caution">
    <text evidence="1">The sequence shown here is derived from an EMBL/GenBank/DDBJ whole genome shotgun (WGS) entry which is preliminary data.</text>
</comment>
<dbReference type="InterPro" id="IPR010982">
    <property type="entry name" value="Lambda_DNA-bd_dom_sf"/>
</dbReference>
<accession>A0ABW4YAD2</accession>
<dbReference type="Proteomes" id="UP001597337">
    <property type="component" value="Unassembled WGS sequence"/>
</dbReference>